<dbReference type="Proteomes" id="UP000221080">
    <property type="component" value="Chromosome 5"/>
</dbReference>
<accession>A0A2D0R2D1</accession>
<reference evidence="3" key="1">
    <citation type="journal article" date="2016" name="Nat. Commun.">
        <title>The channel catfish genome sequence provides insights into the evolution of scale formation in teleosts.</title>
        <authorList>
            <person name="Liu Z."/>
            <person name="Liu S."/>
            <person name="Yao J."/>
            <person name="Bao L."/>
            <person name="Zhang J."/>
            <person name="Li Y."/>
            <person name="Jiang C."/>
            <person name="Sun L."/>
            <person name="Wang R."/>
            <person name="Zhang Y."/>
            <person name="Zhou T."/>
            <person name="Zeng Q."/>
            <person name="Fu Q."/>
            <person name="Gao S."/>
            <person name="Li N."/>
            <person name="Koren S."/>
            <person name="Jiang Y."/>
            <person name="Zimin A."/>
            <person name="Xu P."/>
            <person name="Phillippy A.M."/>
            <person name="Geng X."/>
            <person name="Song L."/>
            <person name="Sun F."/>
            <person name="Li C."/>
            <person name="Wang X."/>
            <person name="Chen A."/>
            <person name="Jin Y."/>
            <person name="Yuan Z."/>
            <person name="Yang Y."/>
            <person name="Tan S."/>
            <person name="Peatman E."/>
            <person name="Lu J."/>
            <person name="Qin Z."/>
            <person name="Dunham R."/>
            <person name="Li Z."/>
            <person name="Sonstegard T."/>
            <person name="Feng J."/>
            <person name="Danzmann R.G."/>
            <person name="Schroeder S."/>
            <person name="Scheffler B."/>
            <person name="Duke M.V."/>
            <person name="Ballard L."/>
            <person name="Kucuktas H."/>
            <person name="Kaltenboeck L."/>
            <person name="Liu H."/>
            <person name="Armbruster J."/>
            <person name="Xie Y."/>
            <person name="Kirby M.L."/>
            <person name="Tian Y."/>
            <person name="Flanagan M.E."/>
            <person name="Mu W."/>
            <person name="Waldbieser G.C."/>
        </authorList>
    </citation>
    <scope>NUCLEOTIDE SEQUENCE [LARGE SCALE GENOMIC DNA]</scope>
    <source>
        <strain evidence="3">SDA103</strain>
    </source>
</reference>
<keyword evidence="3" id="KW-1185">Reference proteome</keyword>
<dbReference type="PANTHER" id="PTHR35682:SF1">
    <property type="entry name" value="TRANSMEMBRANE PROTEIN 252"/>
    <property type="match status" value="1"/>
</dbReference>
<dbReference type="RefSeq" id="XP_017323950.1">
    <property type="nucleotide sequence ID" value="XM_017468461.3"/>
</dbReference>
<dbReference type="GeneID" id="108265776"/>
<evidence type="ECO:0000313" key="4">
    <source>
        <dbReference type="RefSeq" id="XP_017323950.1"/>
    </source>
</evidence>
<dbReference type="AlphaFoldDB" id="A0A2D0R2D1"/>
<evidence type="ECO:0000313" key="3">
    <source>
        <dbReference type="Proteomes" id="UP000221080"/>
    </source>
</evidence>
<evidence type="ECO:0000256" key="2">
    <source>
        <dbReference type="SAM" id="Phobius"/>
    </source>
</evidence>
<keyword evidence="2" id="KW-0472">Membrane</keyword>
<feature type="transmembrane region" description="Helical" evidence="2">
    <location>
        <begin position="45"/>
        <end position="65"/>
    </location>
</feature>
<sequence>MNTRKHLLSAARLLLPTTGLSLICIGAYIKSIQSEQLQILRDISTLLFIILGFILLVVGVLWSVGHGMKNVLLKRSVRRSRNADVQVFTVDRSDLYPPSYEESQVGINDIDSVPTVISIPTGMQWAGPAPPVYMQTGYETSVEDFSHEEPPTYQQAVLQSQADSQAVHLPTNSSVEPH</sequence>
<reference evidence="4" key="2">
    <citation type="submission" date="2025-08" db="UniProtKB">
        <authorList>
            <consortium name="RefSeq"/>
        </authorList>
    </citation>
    <scope>IDENTIFICATION</scope>
    <source>
        <tissue evidence="4">Blood</tissue>
    </source>
</reference>
<gene>
    <name evidence="4" type="primary">LOC108265776</name>
</gene>
<keyword evidence="2" id="KW-1133">Transmembrane helix</keyword>
<dbReference type="OrthoDB" id="9896070at2759"/>
<dbReference type="InterPro" id="IPR031363">
    <property type="entry name" value="TMEM252"/>
</dbReference>
<feature type="region of interest" description="Disordered" evidence="1">
    <location>
        <begin position="159"/>
        <end position="178"/>
    </location>
</feature>
<proteinExistence type="predicted"/>
<dbReference type="OMA" id="CHSMKSK"/>
<protein>
    <submittedName>
        <fullName evidence="4">Transmembrane protein 252</fullName>
    </submittedName>
</protein>
<keyword evidence="2 4" id="KW-0812">Transmembrane</keyword>
<evidence type="ECO:0000256" key="1">
    <source>
        <dbReference type="SAM" id="MobiDB-lite"/>
    </source>
</evidence>
<dbReference type="Pfam" id="PF15664">
    <property type="entry name" value="TMEM252"/>
    <property type="match status" value="1"/>
</dbReference>
<organism evidence="3 4">
    <name type="scientific">Ictalurus punctatus</name>
    <name type="common">Channel catfish</name>
    <name type="synonym">Silurus punctatus</name>
    <dbReference type="NCBI Taxonomy" id="7998"/>
    <lineage>
        <taxon>Eukaryota</taxon>
        <taxon>Metazoa</taxon>
        <taxon>Chordata</taxon>
        <taxon>Craniata</taxon>
        <taxon>Vertebrata</taxon>
        <taxon>Euteleostomi</taxon>
        <taxon>Actinopterygii</taxon>
        <taxon>Neopterygii</taxon>
        <taxon>Teleostei</taxon>
        <taxon>Ostariophysi</taxon>
        <taxon>Siluriformes</taxon>
        <taxon>Ictaluridae</taxon>
        <taxon>Ictalurus</taxon>
    </lineage>
</organism>
<name>A0A2D0R2D1_ICTPU</name>
<dbReference type="KEGG" id="ipu:108265776"/>
<dbReference type="PANTHER" id="PTHR35682">
    <property type="entry name" value="TRANSMEMBRANE PROTEIN 252"/>
    <property type="match status" value="1"/>
</dbReference>